<evidence type="ECO:0000256" key="1">
    <source>
        <dbReference type="ARBA" id="ARBA00004141"/>
    </source>
</evidence>
<evidence type="ECO:0000256" key="5">
    <source>
        <dbReference type="ARBA" id="ARBA00023600"/>
    </source>
</evidence>
<keyword evidence="4" id="KW-0472">Membrane</keyword>
<dbReference type="EMBL" id="JBHUMQ010000054">
    <property type="protein sequence ID" value="MFD2695795.1"/>
    <property type="molecule type" value="Genomic_DNA"/>
</dbReference>
<dbReference type="InterPro" id="IPR006480">
    <property type="entry name" value="Phage_holin_4_1"/>
</dbReference>
<accession>A0ABW5SB91</accession>
<evidence type="ECO:0000313" key="7">
    <source>
        <dbReference type="Proteomes" id="UP001597399"/>
    </source>
</evidence>
<organism evidence="6 7">
    <name type="scientific">Sporolactobacillus shoreicorticis</name>
    <dbReference type="NCBI Taxonomy" id="1923877"/>
    <lineage>
        <taxon>Bacteria</taxon>
        <taxon>Bacillati</taxon>
        <taxon>Bacillota</taxon>
        <taxon>Bacilli</taxon>
        <taxon>Bacillales</taxon>
        <taxon>Sporolactobacillaceae</taxon>
        <taxon>Sporolactobacillus</taxon>
    </lineage>
</organism>
<keyword evidence="2" id="KW-0812">Transmembrane</keyword>
<keyword evidence="7" id="KW-1185">Reference proteome</keyword>
<comment type="subcellular location">
    <subcellularLocation>
        <location evidence="1">Membrane</location>
        <topology evidence="1">Multi-pass membrane protein</topology>
    </subcellularLocation>
</comment>
<evidence type="ECO:0000256" key="4">
    <source>
        <dbReference type="ARBA" id="ARBA00023136"/>
    </source>
</evidence>
<keyword evidence="3" id="KW-1133">Transmembrane helix</keyword>
<evidence type="ECO:0000256" key="2">
    <source>
        <dbReference type="ARBA" id="ARBA00022692"/>
    </source>
</evidence>
<reference evidence="7" key="1">
    <citation type="journal article" date="2019" name="Int. J. Syst. Evol. Microbiol.">
        <title>The Global Catalogue of Microorganisms (GCM) 10K type strain sequencing project: providing services to taxonomists for standard genome sequencing and annotation.</title>
        <authorList>
            <consortium name="The Broad Institute Genomics Platform"/>
            <consortium name="The Broad Institute Genome Sequencing Center for Infectious Disease"/>
            <person name="Wu L."/>
            <person name="Ma J."/>
        </authorList>
    </citation>
    <scope>NUCLEOTIDE SEQUENCE [LARGE SCALE GENOMIC DNA]</scope>
    <source>
        <strain evidence="7">TISTR 2466</strain>
    </source>
</reference>
<evidence type="ECO:0000256" key="3">
    <source>
        <dbReference type="ARBA" id="ARBA00022989"/>
    </source>
</evidence>
<proteinExistence type="inferred from homology"/>
<name>A0ABW5SB91_9BACL</name>
<dbReference type="Proteomes" id="UP001597399">
    <property type="component" value="Unassembled WGS sequence"/>
</dbReference>
<comment type="caution">
    <text evidence="6">The sequence shown here is derived from an EMBL/GenBank/DDBJ whole genome shotgun (WGS) entry which is preliminary data.</text>
</comment>
<evidence type="ECO:0000313" key="6">
    <source>
        <dbReference type="EMBL" id="MFD2695795.1"/>
    </source>
</evidence>
<gene>
    <name evidence="6" type="ORF">ACFSUE_19515</name>
</gene>
<comment type="similarity">
    <text evidence="5">Belongs to the bacteriophage holin family. Cp-1 holin subfamily.</text>
</comment>
<sequence length="88" mass="9927">MLLDIIAGPLEALRQRSLKSDIIRSELLKKVGIFDELVNMGLPVLQTMMIIMTICDEILSIIESLNTLGCPFLKNQYVCYDANVCDHQ</sequence>
<dbReference type="Pfam" id="PF05105">
    <property type="entry name" value="Phage_holin_4_1"/>
    <property type="match status" value="1"/>
</dbReference>
<dbReference type="RefSeq" id="WP_381533114.1">
    <property type="nucleotide sequence ID" value="NZ_JBHUMQ010000054.1"/>
</dbReference>
<protein>
    <submittedName>
        <fullName evidence="6">Phage holin family protein</fullName>
    </submittedName>
</protein>